<evidence type="ECO:0000256" key="1">
    <source>
        <dbReference type="SAM" id="MobiDB-lite"/>
    </source>
</evidence>
<gene>
    <name evidence="2" type="ORF">N7532_006821</name>
</gene>
<feature type="region of interest" description="Disordered" evidence="1">
    <location>
        <begin position="1"/>
        <end position="54"/>
    </location>
</feature>
<dbReference type="AlphaFoldDB" id="A0A9W9FGS7"/>
<reference evidence="2" key="1">
    <citation type="submission" date="2022-11" db="EMBL/GenBank/DDBJ databases">
        <authorList>
            <person name="Petersen C."/>
        </authorList>
    </citation>
    <scope>NUCLEOTIDE SEQUENCE</scope>
    <source>
        <strain evidence="2">IBT 30761</strain>
    </source>
</reference>
<organism evidence="2 3">
    <name type="scientific">Penicillium argentinense</name>
    <dbReference type="NCBI Taxonomy" id="1131581"/>
    <lineage>
        <taxon>Eukaryota</taxon>
        <taxon>Fungi</taxon>
        <taxon>Dikarya</taxon>
        <taxon>Ascomycota</taxon>
        <taxon>Pezizomycotina</taxon>
        <taxon>Eurotiomycetes</taxon>
        <taxon>Eurotiomycetidae</taxon>
        <taxon>Eurotiales</taxon>
        <taxon>Aspergillaceae</taxon>
        <taxon>Penicillium</taxon>
    </lineage>
</organism>
<keyword evidence="3" id="KW-1185">Reference proteome</keyword>
<accession>A0A9W9FGS7</accession>
<proteinExistence type="predicted"/>
<protein>
    <submittedName>
        <fullName evidence="2">Uncharacterized protein</fullName>
    </submittedName>
</protein>
<evidence type="ECO:0000313" key="3">
    <source>
        <dbReference type="Proteomes" id="UP001149074"/>
    </source>
</evidence>
<name>A0A9W9FGS7_9EURO</name>
<comment type="caution">
    <text evidence="2">The sequence shown here is derived from an EMBL/GenBank/DDBJ whole genome shotgun (WGS) entry which is preliminary data.</text>
</comment>
<evidence type="ECO:0000313" key="2">
    <source>
        <dbReference type="EMBL" id="KAJ5099820.1"/>
    </source>
</evidence>
<feature type="compositionally biased region" description="Basic and acidic residues" evidence="1">
    <location>
        <begin position="16"/>
        <end position="33"/>
    </location>
</feature>
<dbReference type="RefSeq" id="XP_056475474.1">
    <property type="nucleotide sequence ID" value="XM_056619315.1"/>
</dbReference>
<sequence>MPLTSWLVPCGAADDVVDREPDQPNEQPRRPPDAAEPARTIADGSWGQQRPRATGRYDLQTTNRILRADAGLWKLREASATRRHTSLTWRDGDALEPFKFPACPDRVSLPFISDHFLSPFVHDLHTISDNASLGPIPRPFPRPTPLRHSRSSSGVLFRCAREEIRDFKLTALARPR</sequence>
<dbReference type="Proteomes" id="UP001149074">
    <property type="component" value="Unassembled WGS sequence"/>
</dbReference>
<dbReference type="GeneID" id="81358294"/>
<reference evidence="2" key="2">
    <citation type="journal article" date="2023" name="IMA Fungus">
        <title>Comparative genomic study of the Penicillium genus elucidates a diverse pangenome and 15 lateral gene transfer events.</title>
        <authorList>
            <person name="Petersen C."/>
            <person name="Sorensen T."/>
            <person name="Nielsen M.R."/>
            <person name="Sondergaard T.E."/>
            <person name="Sorensen J.L."/>
            <person name="Fitzpatrick D.A."/>
            <person name="Frisvad J.C."/>
            <person name="Nielsen K.L."/>
        </authorList>
    </citation>
    <scope>NUCLEOTIDE SEQUENCE</scope>
    <source>
        <strain evidence="2">IBT 30761</strain>
    </source>
</reference>
<dbReference type="EMBL" id="JAPQKI010000005">
    <property type="protein sequence ID" value="KAJ5099820.1"/>
    <property type="molecule type" value="Genomic_DNA"/>
</dbReference>